<protein>
    <submittedName>
        <fullName evidence="2">Uncharacterized protein</fullName>
    </submittedName>
</protein>
<evidence type="ECO:0000313" key="2">
    <source>
        <dbReference type="EMBL" id="GBP32953.1"/>
    </source>
</evidence>
<evidence type="ECO:0000313" key="3">
    <source>
        <dbReference type="Proteomes" id="UP000299102"/>
    </source>
</evidence>
<accession>A0A4C1V2C1</accession>
<proteinExistence type="predicted"/>
<dbReference type="Proteomes" id="UP000299102">
    <property type="component" value="Unassembled WGS sequence"/>
</dbReference>
<evidence type="ECO:0000256" key="1">
    <source>
        <dbReference type="SAM" id="MobiDB-lite"/>
    </source>
</evidence>
<dbReference type="AlphaFoldDB" id="A0A4C1V2C1"/>
<dbReference type="EMBL" id="BGZK01000267">
    <property type="protein sequence ID" value="GBP32953.1"/>
    <property type="molecule type" value="Genomic_DNA"/>
</dbReference>
<organism evidence="2 3">
    <name type="scientific">Eumeta variegata</name>
    <name type="common">Bagworm moth</name>
    <name type="synonym">Eumeta japonica</name>
    <dbReference type="NCBI Taxonomy" id="151549"/>
    <lineage>
        <taxon>Eukaryota</taxon>
        <taxon>Metazoa</taxon>
        <taxon>Ecdysozoa</taxon>
        <taxon>Arthropoda</taxon>
        <taxon>Hexapoda</taxon>
        <taxon>Insecta</taxon>
        <taxon>Pterygota</taxon>
        <taxon>Neoptera</taxon>
        <taxon>Endopterygota</taxon>
        <taxon>Lepidoptera</taxon>
        <taxon>Glossata</taxon>
        <taxon>Ditrysia</taxon>
        <taxon>Tineoidea</taxon>
        <taxon>Psychidae</taxon>
        <taxon>Oiketicinae</taxon>
        <taxon>Eumeta</taxon>
    </lineage>
</organism>
<keyword evidence="3" id="KW-1185">Reference proteome</keyword>
<name>A0A4C1V2C1_EUMVA</name>
<feature type="compositionally biased region" description="Basic and acidic residues" evidence="1">
    <location>
        <begin position="17"/>
        <end position="27"/>
    </location>
</feature>
<sequence length="134" mass="15524">MQGIVRARFSIAQHSRRLPERSLRDEPFGGPRAGNPKNVTSRINDNRPRLLRTGTRYAVLVCELNMEMEIRMEKVKAIFFKATENGPANKTDYVIKSAILQPRQHYECDRHEQHPYLNYFLRHIPSAKSPGALH</sequence>
<gene>
    <name evidence="2" type="ORF">EVAR_20133_1</name>
</gene>
<feature type="region of interest" description="Disordered" evidence="1">
    <location>
        <begin position="16"/>
        <end position="44"/>
    </location>
</feature>
<comment type="caution">
    <text evidence="2">The sequence shown here is derived from an EMBL/GenBank/DDBJ whole genome shotgun (WGS) entry which is preliminary data.</text>
</comment>
<reference evidence="2 3" key="1">
    <citation type="journal article" date="2019" name="Commun. Biol.">
        <title>The bagworm genome reveals a unique fibroin gene that provides high tensile strength.</title>
        <authorList>
            <person name="Kono N."/>
            <person name="Nakamura H."/>
            <person name="Ohtoshi R."/>
            <person name="Tomita M."/>
            <person name="Numata K."/>
            <person name="Arakawa K."/>
        </authorList>
    </citation>
    <scope>NUCLEOTIDE SEQUENCE [LARGE SCALE GENOMIC DNA]</scope>
</reference>